<dbReference type="GO" id="GO:0055088">
    <property type="term" value="P:lipid homeostasis"/>
    <property type="evidence" value="ECO:0007669"/>
    <property type="project" value="TreeGrafter"/>
</dbReference>
<keyword evidence="9" id="KW-1185">Reference proteome</keyword>
<dbReference type="OMA" id="SIFACKM"/>
<dbReference type="GO" id="GO:0005783">
    <property type="term" value="C:endoplasmic reticulum"/>
    <property type="evidence" value="ECO:0007669"/>
    <property type="project" value="TreeGrafter"/>
</dbReference>
<feature type="transmembrane region" description="Helical" evidence="6">
    <location>
        <begin position="184"/>
        <end position="207"/>
    </location>
</feature>
<proteinExistence type="predicted"/>
<evidence type="ECO:0000256" key="6">
    <source>
        <dbReference type="SAM" id="Phobius"/>
    </source>
</evidence>
<dbReference type="Pfam" id="PF03798">
    <property type="entry name" value="TRAM_LAG1_CLN8"/>
    <property type="match status" value="1"/>
</dbReference>
<dbReference type="GO" id="GO:0016020">
    <property type="term" value="C:membrane"/>
    <property type="evidence" value="ECO:0007669"/>
    <property type="project" value="UniProtKB-SubCell"/>
</dbReference>
<sequence>MATTESPAVVRQIDISEMVTLNRSFEVEIYSTTFFFFVYFLTRFLYSRLSKEYIKLAKNDKIEYNSRVVSNVNAIISTLGSSYVLFVEAHSWYQNPFQGNSFASYFFLKFIWGYFLYDTLLVCYYRNLFDYGTLFHHVLGLYLYNIGIVCGNCHFVLISYIFTEITTPFVNFRWILYQTNRKDGLLYMINGLCLALGFLIVRVIYIPLSIGYQLYDKYPLSFALPEFVWYGTYFGFVLINLLNMFWAFLIWRGLIRLAFSSNKQKSK</sequence>
<feature type="transmembrane region" description="Helical" evidence="6">
    <location>
        <begin position="227"/>
        <end position="251"/>
    </location>
</feature>
<accession>A0A152A6P3</accession>
<comment type="caution">
    <text evidence="8">The sequence shown here is derived from an EMBL/GenBank/DDBJ whole genome shotgun (WGS) entry which is preliminary data.</text>
</comment>
<evidence type="ECO:0000256" key="4">
    <source>
        <dbReference type="ARBA" id="ARBA00023136"/>
    </source>
</evidence>
<dbReference type="InterPro" id="IPR006634">
    <property type="entry name" value="TLC-dom"/>
</dbReference>
<evidence type="ECO:0000313" key="8">
    <source>
        <dbReference type="EMBL" id="KYR01785.1"/>
    </source>
</evidence>
<protein>
    <recommendedName>
        <fullName evidence="7">TLC domain-containing protein</fullName>
    </recommendedName>
</protein>
<evidence type="ECO:0000259" key="7">
    <source>
        <dbReference type="PROSITE" id="PS50922"/>
    </source>
</evidence>
<keyword evidence="2 5" id="KW-0812">Transmembrane</keyword>
<evidence type="ECO:0000313" key="9">
    <source>
        <dbReference type="Proteomes" id="UP000076078"/>
    </source>
</evidence>
<dbReference type="OrthoDB" id="10266980at2759"/>
<feature type="transmembrane region" description="Helical" evidence="6">
    <location>
        <begin position="29"/>
        <end position="46"/>
    </location>
</feature>
<dbReference type="AlphaFoldDB" id="A0A152A6P3"/>
<dbReference type="Proteomes" id="UP000076078">
    <property type="component" value="Unassembled WGS sequence"/>
</dbReference>
<comment type="subcellular location">
    <subcellularLocation>
        <location evidence="1">Membrane</location>
        <topology evidence="1">Multi-pass membrane protein</topology>
    </subcellularLocation>
</comment>
<keyword evidence="4 5" id="KW-0472">Membrane</keyword>
<reference evidence="8 9" key="1">
    <citation type="submission" date="2015-12" db="EMBL/GenBank/DDBJ databases">
        <title>Dictyostelia acquired genes for synthesis and detection of signals that induce cell-type specialization by lateral gene transfer from prokaryotes.</title>
        <authorList>
            <person name="Gloeckner G."/>
            <person name="Schaap P."/>
        </authorList>
    </citation>
    <scope>NUCLEOTIDE SEQUENCE [LARGE SCALE GENOMIC DNA]</scope>
    <source>
        <strain evidence="8 9">TK</strain>
    </source>
</reference>
<organism evidence="8 9">
    <name type="scientific">Tieghemostelium lacteum</name>
    <name type="common">Slime mold</name>
    <name type="synonym">Dictyostelium lacteum</name>
    <dbReference type="NCBI Taxonomy" id="361077"/>
    <lineage>
        <taxon>Eukaryota</taxon>
        <taxon>Amoebozoa</taxon>
        <taxon>Evosea</taxon>
        <taxon>Eumycetozoa</taxon>
        <taxon>Dictyostelia</taxon>
        <taxon>Dictyosteliales</taxon>
        <taxon>Raperosteliaceae</taxon>
        <taxon>Tieghemostelium</taxon>
    </lineage>
</organism>
<feature type="domain" description="TLC" evidence="7">
    <location>
        <begin position="59"/>
        <end position="259"/>
    </location>
</feature>
<dbReference type="InterPro" id="IPR050846">
    <property type="entry name" value="TLCD"/>
</dbReference>
<dbReference type="PANTHER" id="PTHR13439">
    <property type="entry name" value="CT120 PROTEIN"/>
    <property type="match status" value="1"/>
</dbReference>
<dbReference type="SMART" id="SM00724">
    <property type="entry name" value="TLC"/>
    <property type="match status" value="1"/>
</dbReference>
<dbReference type="PROSITE" id="PS50922">
    <property type="entry name" value="TLC"/>
    <property type="match status" value="1"/>
</dbReference>
<dbReference type="FunCoup" id="A0A152A6P3">
    <property type="interactions" value="164"/>
</dbReference>
<feature type="transmembrane region" description="Helical" evidence="6">
    <location>
        <begin position="102"/>
        <end position="122"/>
    </location>
</feature>
<evidence type="ECO:0000256" key="1">
    <source>
        <dbReference type="ARBA" id="ARBA00004141"/>
    </source>
</evidence>
<dbReference type="InParanoid" id="A0A152A6P3"/>
<evidence type="ECO:0000256" key="3">
    <source>
        <dbReference type="ARBA" id="ARBA00022989"/>
    </source>
</evidence>
<dbReference type="EMBL" id="LODT01000006">
    <property type="protein sequence ID" value="KYR01785.1"/>
    <property type="molecule type" value="Genomic_DNA"/>
</dbReference>
<evidence type="ECO:0000256" key="2">
    <source>
        <dbReference type="ARBA" id="ARBA00022692"/>
    </source>
</evidence>
<evidence type="ECO:0000256" key="5">
    <source>
        <dbReference type="PROSITE-ProRule" id="PRU00205"/>
    </source>
</evidence>
<dbReference type="STRING" id="361077.A0A152A6P3"/>
<name>A0A152A6P3_TIELA</name>
<dbReference type="PANTHER" id="PTHR13439:SF0">
    <property type="entry name" value="TOPOISOMERASE I DAMAGE AFFECTED PROTEIN 4"/>
    <property type="match status" value="1"/>
</dbReference>
<keyword evidence="3 6" id="KW-1133">Transmembrane helix</keyword>
<gene>
    <name evidence="8" type="ORF">DLAC_01797</name>
</gene>